<dbReference type="AlphaFoldDB" id="N1U8A9"/>
<name>N1U8A9_9LEPT</name>
<protein>
    <submittedName>
        <fullName evidence="1">Uncharacterized protein</fullName>
    </submittedName>
</protein>
<sequence>MNFSTIGVWLPFWNFDPVLDNFQSSACFKNCRLTHSARIEISFDE</sequence>
<dbReference type="Proteomes" id="UP000012249">
    <property type="component" value="Unassembled WGS sequence"/>
</dbReference>
<gene>
    <name evidence="1" type="ORF">LEP1GSC043_3990</name>
</gene>
<accession>N1U8A9</accession>
<evidence type="ECO:0000313" key="1">
    <source>
        <dbReference type="EMBL" id="EMY14194.1"/>
    </source>
</evidence>
<comment type="caution">
    <text evidence="1">The sequence shown here is derived from an EMBL/GenBank/DDBJ whole genome shotgun (WGS) entry which is preliminary data.</text>
</comment>
<organism evidence="1 2">
    <name type="scientific">Leptospira weilii str. Ecochallenge</name>
    <dbReference type="NCBI Taxonomy" id="1049986"/>
    <lineage>
        <taxon>Bacteria</taxon>
        <taxon>Pseudomonadati</taxon>
        <taxon>Spirochaetota</taxon>
        <taxon>Spirochaetia</taxon>
        <taxon>Leptospirales</taxon>
        <taxon>Leptospiraceae</taxon>
        <taxon>Leptospira</taxon>
    </lineage>
</organism>
<reference evidence="1 2" key="1">
    <citation type="submission" date="2013-02" db="EMBL/GenBank/DDBJ databases">
        <authorList>
            <person name="Harkins D.M."/>
            <person name="Durkin A.S."/>
            <person name="Brinkac L.M."/>
            <person name="Haft D.H."/>
            <person name="Selengut J.D."/>
            <person name="Sanka R."/>
            <person name="DePew J."/>
            <person name="Purushe J."/>
            <person name="Haake D.A."/>
            <person name="Matsunaga J."/>
            <person name="Vinetz J.M."/>
            <person name="Sutton G.G."/>
            <person name="Nierman W.C."/>
            <person name="Fouts D.E."/>
        </authorList>
    </citation>
    <scope>NUCLEOTIDE SEQUENCE [LARGE SCALE GENOMIC DNA]</scope>
    <source>
        <strain evidence="1 2">Ecochallenge</strain>
    </source>
</reference>
<dbReference type="EMBL" id="AHMI02000189">
    <property type="protein sequence ID" value="EMY14194.1"/>
    <property type="molecule type" value="Genomic_DNA"/>
</dbReference>
<evidence type="ECO:0000313" key="2">
    <source>
        <dbReference type="Proteomes" id="UP000012249"/>
    </source>
</evidence>
<proteinExistence type="predicted"/>